<dbReference type="SMART" id="SM00342">
    <property type="entry name" value="HTH_ARAC"/>
    <property type="match status" value="1"/>
</dbReference>
<dbReference type="EMBL" id="JAHVKP010000001">
    <property type="protein sequence ID" value="MBY6218713.1"/>
    <property type="molecule type" value="Genomic_DNA"/>
</dbReference>
<dbReference type="Pfam" id="PF12833">
    <property type="entry name" value="HTH_18"/>
    <property type="match status" value="1"/>
</dbReference>
<dbReference type="Proteomes" id="UP000824927">
    <property type="component" value="Unassembled WGS sequence"/>
</dbReference>
<dbReference type="RefSeq" id="WP_222405437.1">
    <property type="nucleotide sequence ID" value="NZ_JAHVKP010000001.1"/>
</dbReference>
<protein>
    <submittedName>
        <fullName evidence="5">Helix-turn-helix domain-containing protein</fullName>
    </submittedName>
</protein>
<dbReference type="PANTHER" id="PTHR46796">
    <property type="entry name" value="HTH-TYPE TRANSCRIPTIONAL ACTIVATOR RHAS-RELATED"/>
    <property type="match status" value="1"/>
</dbReference>
<dbReference type="AlphaFoldDB" id="A0A9Q3S231"/>
<evidence type="ECO:0000256" key="2">
    <source>
        <dbReference type="ARBA" id="ARBA00023125"/>
    </source>
</evidence>
<dbReference type="Gene3D" id="1.10.10.60">
    <property type="entry name" value="Homeodomain-like"/>
    <property type="match status" value="1"/>
</dbReference>
<dbReference type="InterPro" id="IPR018060">
    <property type="entry name" value="HTH_AraC"/>
</dbReference>
<evidence type="ECO:0000259" key="4">
    <source>
        <dbReference type="PROSITE" id="PS01124"/>
    </source>
</evidence>
<dbReference type="GO" id="GO:0043565">
    <property type="term" value="F:sequence-specific DNA binding"/>
    <property type="evidence" value="ECO:0007669"/>
    <property type="project" value="InterPro"/>
</dbReference>
<proteinExistence type="predicted"/>
<keyword evidence="2" id="KW-0238">DNA-binding</keyword>
<dbReference type="GO" id="GO:0003700">
    <property type="term" value="F:DNA-binding transcription factor activity"/>
    <property type="evidence" value="ECO:0007669"/>
    <property type="project" value="InterPro"/>
</dbReference>
<reference evidence="5" key="1">
    <citation type="submission" date="2021-06" db="EMBL/GenBank/DDBJ databases">
        <title>50 bacteria genomes isolated from Dapeng, Shenzhen, China.</title>
        <authorList>
            <person name="Zheng W."/>
            <person name="Yu S."/>
            <person name="Huang Y."/>
        </authorList>
    </citation>
    <scope>NUCLEOTIDE SEQUENCE</scope>
    <source>
        <strain evidence="5">DP4N28-2</strain>
    </source>
</reference>
<evidence type="ECO:0000256" key="1">
    <source>
        <dbReference type="ARBA" id="ARBA00023015"/>
    </source>
</evidence>
<gene>
    <name evidence="5" type="ORF">KUV31_10220</name>
</gene>
<keyword evidence="1" id="KW-0805">Transcription regulation</keyword>
<feature type="domain" description="HTH araC/xylS-type" evidence="4">
    <location>
        <begin position="187"/>
        <end position="286"/>
    </location>
</feature>
<dbReference type="InterPro" id="IPR050204">
    <property type="entry name" value="AraC_XylS_family_regulators"/>
</dbReference>
<name>A0A9Q3S231_9SPHN</name>
<evidence type="ECO:0000256" key="3">
    <source>
        <dbReference type="ARBA" id="ARBA00023163"/>
    </source>
</evidence>
<dbReference type="PANTHER" id="PTHR46796:SF13">
    <property type="entry name" value="HTH-TYPE TRANSCRIPTIONAL ACTIVATOR RHAS"/>
    <property type="match status" value="1"/>
</dbReference>
<comment type="caution">
    <text evidence="5">The sequence shown here is derived from an EMBL/GenBank/DDBJ whole genome shotgun (WGS) entry which is preliminary data.</text>
</comment>
<evidence type="ECO:0000313" key="6">
    <source>
        <dbReference type="Proteomes" id="UP000824927"/>
    </source>
</evidence>
<dbReference type="PROSITE" id="PS01124">
    <property type="entry name" value="HTH_ARAC_FAMILY_2"/>
    <property type="match status" value="1"/>
</dbReference>
<evidence type="ECO:0000313" key="5">
    <source>
        <dbReference type="EMBL" id="MBY6218713.1"/>
    </source>
</evidence>
<sequence>MWSRPLGQHAISDEQLNLESETGATEEGVPLAFNRPPVERLEPWVGRSIVAVAHAPGDITLHGLLCNDASYLRSAVDVDWSVETADGMLAIRDETFLCGQHSKAMPLGYCGGIKVAGLMLRPGALHTLFGLEEAGMVDRIRGVAAAGIPDEEVTGLYSPDITPQQWLERIEDWLATRIAVIDPPPPDPLSQAFELQAFADPNKSIREFAEAHDISVRTLERMTKRDFGLKPKQVMRRARILDLAAQLCGVADEQEEDILLRFFDDAHLIREFRAFFGMTPGVFKRNRSGLLTLSLEIRQARRLEMLEKIEPGAVRPWMRRAFHPAPEG</sequence>
<keyword evidence="3" id="KW-0804">Transcription</keyword>
<organism evidence="5 6">
    <name type="scientific">Qipengyuania aquimaris</name>
    <dbReference type="NCBI Taxonomy" id="255984"/>
    <lineage>
        <taxon>Bacteria</taxon>
        <taxon>Pseudomonadati</taxon>
        <taxon>Pseudomonadota</taxon>
        <taxon>Alphaproteobacteria</taxon>
        <taxon>Sphingomonadales</taxon>
        <taxon>Erythrobacteraceae</taxon>
        <taxon>Qipengyuania</taxon>
    </lineage>
</organism>
<accession>A0A9Q3S231</accession>